<dbReference type="CDD" id="cd02856">
    <property type="entry name" value="E_set_GDE_Isoamylase_N"/>
    <property type="match status" value="1"/>
</dbReference>
<evidence type="ECO:0000256" key="1">
    <source>
        <dbReference type="ARBA" id="ARBA00008061"/>
    </source>
</evidence>
<organism evidence="6 7">
    <name type="scientific">Sphingobium yanoikuyae</name>
    <name type="common">Sphingomonas yanoikuyae</name>
    <dbReference type="NCBI Taxonomy" id="13690"/>
    <lineage>
        <taxon>Bacteria</taxon>
        <taxon>Pseudomonadati</taxon>
        <taxon>Pseudomonadota</taxon>
        <taxon>Alphaproteobacteria</taxon>
        <taxon>Sphingomonadales</taxon>
        <taxon>Sphingomonadaceae</taxon>
        <taxon>Sphingobium</taxon>
    </lineage>
</organism>
<proteinExistence type="inferred from homology"/>
<dbReference type="SMART" id="SM00642">
    <property type="entry name" value="Aamy"/>
    <property type="match status" value="1"/>
</dbReference>
<dbReference type="GO" id="GO:0005980">
    <property type="term" value="P:glycogen catabolic process"/>
    <property type="evidence" value="ECO:0007669"/>
    <property type="project" value="InterPro"/>
</dbReference>
<dbReference type="GO" id="GO:0004135">
    <property type="term" value="F:amylo-alpha-1,6-glucosidase activity"/>
    <property type="evidence" value="ECO:0007669"/>
    <property type="project" value="InterPro"/>
</dbReference>
<dbReference type="NCBIfam" id="TIGR02100">
    <property type="entry name" value="glgX_debranch"/>
    <property type="match status" value="1"/>
</dbReference>
<comment type="caution">
    <text evidence="6">The sequence shown here is derived from an EMBL/GenBank/DDBJ whole genome shotgun (WGS) entry which is preliminary data.</text>
</comment>
<name>A0A177K607_SPHYA</name>
<dbReference type="InterPro" id="IPR017853">
    <property type="entry name" value="GH"/>
</dbReference>
<keyword evidence="3" id="KW-0326">Glycosidase</keyword>
<reference evidence="6 7" key="1">
    <citation type="submission" date="2016-02" db="EMBL/GenBank/DDBJ databases">
        <authorList>
            <person name="Wen L."/>
            <person name="He K."/>
            <person name="Yang H."/>
        </authorList>
    </citation>
    <scope>NUCLEOTIDE SEQUENCE [LARGE SCALE GENOMIC DNA]</scope>
    <source>
        <strain evidence="6 7">CD09_2</strain>
    </source>
</reference>
<dbReference type="SUPFAM" id="SSF51011">
    <property type="entry name" value="Glycosyl hydrolase domain"/>
    <property type="match status" value="1"/>
</dbReference>
<dbReference type="CDD" id="cd11326">
    <property type="entry name" value="AmyAc_Glg_debranch"/>
    <property type="match status" value="1"/>
</dbReference>
<dbReference type="InterPro" id="IPR006047">
    <property type="entry name" value="GH13_cat_dom"/>
</dbReference>
<dbReference type="InterPro" id="IPR004193">
    <property type="entry name" value="Glyco_hydro_13_N"/>
</dbReference>
<feature type="region of interest" description="Disordered" evidence="4">
    <location>
        <begin position="471"/>
        <end position="500"/>
    </location>
</feature>
<dbReference type="SUPFAM" id="SSF51445">
    <property type="entry name" value="(Trans)glycosidases"/>
    <property type="match status" value="1"/>
</dbReference>
<evidence type="ECO:0000256" key="4">
    <source>
        <dbReference type="SAM" id="MobiDB-lite"/>
    </source>
</evidence>
<comment type="similarity">
    <text evidence="1">Belongs to the glycosyl hydrolase 13 family.</text>
</comment>
<dbReference type="Gene3D" id="2.60.40.10">
    <property type="entry name" value="Immunoglobulins"/>
    <property type="match status" value="1"/>
</dbReference>
<dbReference type="InterPro" id="IPR044505">
    <property type="entry name" value="GlgX_Isoamylase_N_E_set"/>
</dbReference>
<dbReference type="RefSeq" id="WP_063975894.1">
    <property type="nucleotide sequence ID" value="NZ_LSTR01000002.1"/>
</dbReference>
<evidence type="ECO:0000313" key="6">
    <source>
        <dbReference type="EMBL" id="OAH48041.1"/>
    </source>
</evidence>
<feature type="domain" description="Glycosyl hydrolase family 13 catalytic" evidence="5">
    <location>
        <begin position="143"/>
        <end position="576"/>
    </location>
</feature>
<dbReference type="AlphaFoldDB" id="A0A177K607"/>
<evidence type="ECO:0000313" key="7">
    <source>
        <dbReference type="Proteomes" id="UP000077262"/>
    </source>
</evidence>
<dbReference type="InterPro" id="IPR013780">
    <property type="entry name" value="Glyco_hydro_b"/>
</dbReference>
<keyword evidence="2" id="KW-0378">Hydrolase</keyword>
<gene>
    <name evidence="6" type="ORF">AX777_16310</name>
</gene>
<dbReference type="InterPro" id="IPR014756">
    <property type="entry name" value="Ig_E-set"/>
</dbReference>
<dbReference type="Gene3D" id="2.60.40.1180">
    <property type="entry name" value="Golgi alpha-mannosidase II"/>
    <property type="match status" value="1"/>
</dbReference>
<dbReference type="EMBL" id="LSTR01000002">
    <property type="protein sequence ID" value="OAH48041.1"/>
    <property type="molecule type" value="Genomic_DNA"/>
</dbReference>
<dbReference type="SUPFAM" id="SSF81296">
    <property type="entry name" value="E set domains"/>
    <property type="match status" value="1"/>
</dbReference>
<evidence type="ECO:0000256" key="2">
    <source>
        <dbReference type="ARBA" id="ARBA00022801"/>
    </source>
</evidence>
<dbReference type="OrthoDB" id="3236218at2"/>
<dbReference type="InterPro" id="IPR013783">
    <property type="entry name" value="Ig-like_fold"/>
</dbReference>
<dbReference type="Gene3D" id="3.20.20.80">
    <property type="entry name" value="Glycosidases"/>
    <property type="match status" value="1"/>
</dbReference>
<sequence length="701" mass="78726">MSQHPDRLESGSPYPLGASFDGLGVNFAIFSANADRIELCLFDPGGRKEIARLTLPECTDEVWHGYLPDARPGLLYGYRVHGPYAPEQGHRFNPNKLLLDPYARRLSGAIRWNDVLHGYPVRGRRRDLGFDRRDSASAMPKAVVTHDSFDWSRDVRPNVPWSETVIYEAHAKGLTKLLEAAPAQERGTFAALAHPRVIDHMKRLGITTLELMPIHAFTQDRFLLEKGLRNYWGYNSLSFFAPEPGYFSSDSHDEFRVAVRRLHAAGIEVILDVVYNHSCEGSELGPTLSWRGIDNATYYRLLPDDPRYCLNDTGTGNTFKLTHARVIQMVADSLRYWATSFGVDGFRFDLGLTLGRTDHGFDPNAGLFDVLRQDPILGRLKLITEPWDVGMGGYQLGNFPPGFAEWNDKYRDTARRFWRGDPGQRADLAARLSGSGDLFDRRARRPWASVNFLTSHDGYTLADLVSYEERHNEANGEDNRDGHDNNLSRNWGAEGPTPEPAILATRGRVRRAMLTTLLASLGTPMLVAGDEFGRSQGGNNNAYCQDNDISWLDWSLMEGEEGKALFAFTARLIALRKAHPVLRASTFLYGQNSPGFGINDIEWWDERGEQLSREDWDNPDGRALVMRRATLLEDGRVEALTLLLNASGDPIDFTLPAPSAPRQVLIDSAQPEREPFAIGDDYRVEAHSAVLVCWLGERPRP</sequence>
<evidence type="ECO:0000259" key="5">
    <source>
        <dbReference type="SMART" id="SM00642"/>
    </source>
</evidence>
<dbReference type="PANTHER" id="PTHR43002">
    <property type="entry name" value="GLYCOGEN DEBRANCHING ENZYME"/>
    <property type="match status" value="1"/>
</dbReference>
<dbReference type="Pfam" id="PF02922">
    <property type="entry name" value="CBM_48"/>
    <property type="match status" value="1"/>
</dbReference>
<dbReference type="Proteomes" id="UP000077262">
    <property type="component" value="Unassembled WGS sequence"/>
</dbReference>
<accession>A0A177K607</accession>
<dbReference type="InterPro" id="IPR011837">
    <property type="entry name" value="Glycogen_debranch_GlgX"/>
</dbReference>
<evidence type="ECO:0000256" key="3">
    <source>
        <dbReference type="ARBA" id="ARBA00023295"/>
    </source>
</evidence>
<protein>
    <submittedName>
        <fullName evidence="6">Glycogen debranching enzyme</fullName>
    </submittedName>
</protein>
<feature type="compositionally biased region" description="Basic and acidic residues" evidence="4">
    <location>
        <begin position="471"/>
        <end position="486"/>
    </location>
</feature>